<dbReference type="InterPro" id="IPR018214">
    <property type="entry name" value="GluRdtase_CS"/>
</dbReference>
<evidence type="ECO:0000256" key="6">
    <source>
        <dbReference type="ARBA" id="ARBA00023244"/>
    </source>
</evidence>
<dbReference type="Proteomes" id="UP000197424">
    <property type="component" value="Chromosome"/>
</dbReference>
<feature type="domain" description="Glutamyl-tRNA reductase N-terminal" evidence="17">
    <location>
        <begin position="7"/>
        <end position="152"/>
    </location>
</feature>
<comment type="pathway">
    <text evidence="1 9 14">Porphyrin-containing compound metabolism; protoporphyrin-IX biosynthesis; 5-aminolevulinate from L-glutamyl-tRNA(Glu): step 1/2.</text>
</comment>
<reference evidence="18" key="1">
    <citation type="journal article" date="2017" name="J. Antimicrob. Chemother.">
        <title>Emergence and genomic analysis of MDR Laribacter hongkongensis strain HLGZ1 from Guangzhou, China.</title>
        <authorList>
            <person name="Wu H.K."/>
            <person name="Chen J.H."/>
            <person name="Yang L."/>
            <person name="Li A.R."/>
            <person name="Su D.H."/>
            <person name="Lin Y.P."/>
            <person name="Chen D.Q."/>
        </authorList>
    </citation>
    <scope>NUCLEOTIDE SEQUENCE</scope>
    <source>
        <strain evidence="18">HLGZ1</strain>
    </source>
</reference>
<dbReference type="PANTHER" id="PTHR43013">
    <property type="entry name" value="GLUTAMYL-TRNA REDUCTASE"/>
    <property type="match status" value="1"/>
</dbReference>
<comment type="catalytic activity">
    <reaction evidence="7 9 14">
        <text>(S)-4-amino-5-oxopentanoate + tRNA(Glu) + NADP(+) = L-glutamyl-tRNA(Glu) + NADPH + H(+)</text>
        <dbReference type="Rhea" id="RHEA:12344"/>
        <dbReference type="Rhea" id="RHEA-COMP:9663"/>
        <dbReference type="Rhea" id="RHEA-COMP:9680"/>
        <dbReference type="ChEBI" id="CHEBI:15378"/>
        <dbReference type="ChEBI" id="CHEBI:57501"/>
        <dbReference type="ChEBI" id="CHEBI:57783"/>
        <dbReference type="ChEBI" id="CHEBI:58349"/>
        <dbReference type="ChEBI" id="CHEBI:78442"/>
        <dbReference type="ChEBI" id="CHEBI:78520"/>
        <dbReference type="EC" id="1.2.1.70"/>
    </reaction>
</comment>
<dbReference type="InterPro" id="IPR015896">
    <property type="entry name" value="4pyrrol_synth_GluRdtase_dimer"/>
</dbReference>
<comment type="miscellaneous">
    <text evidence="9">During catalysis, the active site Cys acts as a nucleophile attacking the alpha-carbonyl group of tRNA-bound glutamate with the formation of a thioester intermediate between enzyme and glutamate, and the concomitant release of tRNA(Glu). The thioester intermediate is finally reduced by direct hydride transfer from NADPH, to form the product GSA.</text>
</comment>
<gene>
    <name evidence="9 19" type="primary">hemA</name>
    <name evidence="19" type="ORF">LH440_03260</name>
    <name evidence="18" type="ORF">LHGZ1_3295</name>
</gene>
<dbReference type="OrthoDB" id="110209at2"/>
<dbReference type="GO" id="GO:0019353">
    <property type="term" value="P:protoporphyrinogen IX biosynthetic process from glutamate"/>
    <property type="evidence" value="ECO:0007669"/>
    <property type="project" value="TreeGrafter"/>
</dbReference>
<evidence type="ECO:0000313" key="19">
    <source>
        <dbReference type="EMBL" id="MCG9024935.1"/>
    </source>
</evidence>
<keyword evidence="4 9" id="KW-0521">NADP</keyword>
<dbReference type="InterPro" id="IPR000343">
    <property type="entry name" value="4pyrrol_synth_GluRdtase"/>
</dbReference>
<dbReference type="PANTHER" id="PTHR43013:SF1">
    <property type="entry name" value="GLUTAMYL-TRNA REDUCTASE"/>
    <property type="match status" value="1"/>
</dbReference>
<reference evidence="19 21" key="4">
    <citation type="submission" date="2021-10" db="EMBL/GenBank/DDBJ databases">
        <title>Whole-genome sequencing analysis of Laribacter hongkongensis: virulence gene profiles, carbohydrate-active enzyme prediction, and antimicrobial resistance characterization.</title>
        <authorList>
            <person name="Yuan P."/>
            <person name="Zhan Y."/>
            <person name="Chen D."/>
        </authorList>
    </citation>
    <scope>NUCLEOTIDE SEQUENCE [LARGE SCALE GENOMIC DNA]</scope>
    <source>
        <strain evidence="19 21">W67</strain>
    </source>
</reference>
<feature type="domain" description="Tetrapyrrole biosynthesis glutamyl-tRNA reductase dimerisation" evidence="15">
    <location>
        <begin position="316"/>
        <end position="413"/>
    </location>
</feature>
<evidence type="ECO:0000256" key="10">
    <source>
        <dbReference type="PIRSR" id="PIRSR000445-1"/>
    </source>
</evidence>
<dbReference type="SUPFAM" id="SSF51735">
    <property type="entry name" value="NAD(P)-binding Rossmann-fold domains"/>
    <property type="match status" value="1"/>
</dbReference>
<dbReference type="PROSITE" id="PS00747">
    <property type="entry name" value="GLUTR"/>
    <property type="match status" value="1"/>
</dbReference>
<feature type="binding site" evidence="9 11">
    <location>
        <position position="116"/>
    </location>
    <ligand>
        <name>substrate</name>
    </ligand>
</feature>
<proteinExistence type="inferred from homology"/>
<evidence type="ECO:0000259" key="16">
    <source>
        <dbReference type="Pfam" id="PF01488"/>
    </source>
</evidence>
<dbReference type="EMBL" id="CP022115">
    <property type="protein sequence ID" value="ASJ26126.1"/>
    <property type="molecule type" value="Genomic_DNA"/>
</dbReference>
<dbReference type="PIRSF" id="PIRSF000445">
    <property type="entry name" value="4pyrrol_synth_GluRdtase"/>
    <property type="match status" value="1"/>
</dbReference>
<dbReference type="GO" id="GO:0008883">
    <property type="term" value="F:glutamyl-tRNA reductase activity"/>
    <property type="evidence" value="ECO:0007669"/>
    <property type="project" value="UniProtKB-UniRule"/>
</dbReference>
<evidence type="ECO:0000256" key="8">
    <source>
        <dbReference type="ARBA" id="ARBA00068659"/>
    </source>
</evidence>
<keyword evidence="5 9" id="KW-0560">Oxidoreductase</keyword>
<evidence type="ECO:0000256" key="4">
    <source>
        <dbReference type="ARBA" id="ARBA00022857"/>
    </source>
</evidence>
<dbReference type="EMBL" id="JAJAXM010000004">
    <property type="protein sequence ID" value="MCG9024935.1"/>
    <property type="molecule type" value="Genomic_DNA"/>
</dbReference>
<comment type="similarity">
    <text evidence="2 9 14">Belongs to the glutamyl-tRNA reductase family.</text>
</comment>
<dbReference type="RefSeq" id="WP_012698548.1">
    <property type="nucleotide sequence ID" value="NZ_CP022115.1"/>
</dbReference>
<dbReference type="Pfam" id="PF01488">
    <property type="entry name" value="Shikimate_DH"/>
    <property type="match status" value="1"/>
</dbReference>
<evidence type="ECO:0000256" key="11">
    <source>
        <dbReference type="PIRSR" id="PIRSR000445-2"/>
    </source>
</evidence>
<sequence length="416" mass="45950">MSLVAFGLNHQTAPLSLREQLAFPAEQLKDALGGMLRTRAVSEAAILSTCNRTEIYCNAQDVQATLAWVADYRRLPVEHFQPHLYIYDAEHTARHAFRVASGLDSMVLGETQILGQMKDAVRTAEAAGSLGTLLNQLFQRTFAVAKDVRSQTSIGASSVSMAAAAVRLAEQIFGDVNELDVLFIGAGEMIDLVATHFAAHQPRSMTIANRTLERGEALAQRLSARAVRLSDLPDILSRFDVVVTSTASSLPILGKGLAERAIRERRHRPMFMLDLAVPRDVEPEVGDLDDVFLYTVDDIADVVEAGREERRLAAEAAEAIITERTREFLAWLEQRETVPVVRALRDHGERARRHALEAAMKRLGRGDDPAQVLEALSVQLTNKLLHPPTVALNQTRGGEREQLIDTLSRLYDLHAE</sequence>
<dbReference type="Gene3D" id="3.40.50.720">
    <property type="entry name" value="NAD(P)-binding Rossmann-like Domain"/>
    <property type="match status" value="1"/>
</dbReference>
<dbReference type="UniPathway" id="UPA00251">
    <property type="reaction ID" value="UER00316"/>
</dbReference>
<dbReference type="SUPFAM" id="SSF69742">
    <property type="entry name" value="Glutamyl tRNA-reductase catalytic, N-terminal domain"/>
    <property type="match status" value="1"/>
</dbReference>
<dbReference type="InterPro" id="IPR036453">
    <property type="entry name" value="GluRdtase_dimer_dom_sf"/>
</dbReference>
<evidence type="ECO:0000256" key="9">
    <source>
        <dbReference type="HAMAP-Rule" id="MF_00087"/>
    </source>
</evidence>
<dbReference type="InterPro" id="IPR006151">
    <property type="entry name" value="Shikm_DH/Glu-tRNA_Rdtase"/>
</dbReference>
<keyword evidence="6 9" id="KW-0627">Porphyrin biosynthesis</keyword>
<dbReference type="OMA" id="FAFKCAA"/>
<evidence type="ECO:0000259" key="15">
    <source>
        <dbReference type="Pfam" id="PF00745"/>
    </source>
</evidence>
<evidence type="ECO:0000313" key="21">
    <source>
        <dbReference type="Proteomes" id="UP001200247"/>
    </source>
</evidence>
<dbReference type="GO" id="GO:0050661">
    <property type="term" value="F:NADP binding"/>
    <property type="evidence" value="ECO:0007669"/>
    <property type="project" value="InterPro"/>
</dbReference>
<dbReference type="Gene3D" id="3.30.460.30">
    <property type="entry name" value="Glutamyl-tRNA reductase, N-terminal domain"/>
    <property type="match status" value="1"/>
</dbReference>
<reference evidence="20" key="2">
    <citation type="submission" date="2017-06" db="EMBL/GenBank/DDBJ databases">
        <title>Whole genome sequence of Laribacter hongkongensis LHGZ1.</title>
        <authorList>
            <person name="Chen D."/>
            <person name="Wu H."/>
            <person name="Chen J."/>
        </authorList>
    </citation>
    <scope>NUCLEOTIDE SEQUENCE [LARGE SCALE GENOMIC DNA]</scope>
    <source>
        <strain evidence="20">LHGZ1</strain>
    </source>
</reference>
<reference evidence="18" key="3">
    <citation type="submission" date="2017-06" db="EMBL/GenBank/DDBJ databases">
        <authorList>
            <person name="Kim H.J."/>
            <person name="Triplett B.A."/>
        </authorList>
    </citation>
    <scope>NUCLEOTIDE SEQUENCE</scope>
    <source>
        <strain evidence="18">HLGZ1</strain>
    </source>
</reference>
<evidence type="ECO:0000256" key="3">
    <source>
        <dbReference type="ARBA" id="ARBA00012970"/>
    </source>
</evidence>
<organism evidence="18 20">
    <name type="scientific">Laribacter hongkongensis</name>
    <dbReference type="NCBI Taxonomy" id="168471"/>
    <lineage>
        <taxon>Bacteria</taxon>
        <taxon>Pseudomonadati</taxon>
        <taxon>Pseudomonadota</taxon>
        <taxon>Betaproteobacteria</taxon>
        <taxon>Neisseriales</taxon>
        <taxon>Aquaspirillaceae</taxon>
        <taxon>Laribacter</taxon>
    </lineage>
</organism>
<dbReference type="Pfam" id="PF00745">
    <property type="entry name" value="GlutR_dimer"/>
    <property type="match status" value="1"/>
</dbReference>
<accession>A0A248LP60</accession>
<dbReference type="InterPro" id="IPR036343">
    <property type="entry name" value="GluRdtase_N_sf"/>
</dbReference>
<evidence type="ECO:0000313" key="18">
    <source>
        <dbReference type="EMBL" id="ASJ26126.1"/>
    </source>
</evidence>
<evidence type="ECO:0000256" key="5">
    <source>
        <dbReference type="ARBA" id="ARBA00023002"/>
    </source>
</evidence>
<dbReference type="SUPFAM" id="SSF69075">
    <property type="entry name" value="Glutamyl tRNA-reductase dimerization domain"/>
    <property type="match status" value="1"/>
</dbReference>
<evidence type="ECO:0000256" key="14">
    <source>
        <dbReference type="RuleBase" id="RU000584"/>
    </source>
</evidence>
<dbReference type="NCBIfam" id="TIGR01035">
    <property type="entry name" value="hemA"/>
    <property type="match status" value="1"/>
</dbReference>
<dbReference type="Pfam" id="PF05201">
    <property type="entry name" value="GlutR_N"/>
    <property type="match status" value="1"/>
</dbReference>
<comment type="function">
    <text evidence="9">Catalyzes the NADPH-dependent reduction of glutamyl-tRNA(Glu) to glutamate 1-semialdehyde (GSA).</text>
</comment>
<feature type="binding site" evidence="9 11">
    <location>
        <begin position="110"/>
        <end position="112"/>
    </location>
    <ligand>
        <name>substrate</name>
    </ligand>
</feature>
<dbReference type="FunFam" id="3.30.460.30:FF:000001">
    <property type="entry name" value="Glutamyl-tRNA reductase"/>
    <property type="match status" value="1"/>
</dbReference>
<feature type="site" description="Important for activity" evidence="9 13">
    <location>
        <position position="95"/>
    </location>
</feature>
<evidence type="ECO:0000256" key="13">
    <source>
        <dbReference type="PIRSR" id="PIRSR000445-4"/>
    </source>
</evidence>
<evidence type="ECO:0000256" key="12">
    <source>
        <dbReference type="PIRSR" id="PIRSR000445-3"/>
    </source>
</evidence>
<dbReference type="Proteomes" id="UP001200247">
    <property type="component" value="Unassembled WGS sequence"/>
</dbReference>
<feature type="binding site" evidence="9 11">
    <location>
        <begin position="49"/>
        <end position="52"/>
    </location>
    <ligand>
        <name>substrate</name>
    </ligand>
</feature>
<dbReference type="InterPro" id="IPR036291">
    <property type="entry name" value="NAD(P)-bd_dom_sf"/>
</dbReference>
<dbReference type="InterPro" id="IPR015895">
    <property type="entry name" value="4pyrrol_synth_GluRdtase_N"/>
</dbReference>
<dbReference type="HAMAP" id="MF_00087">
    <property type="entry name" value="Glu_tRNA_reductase"/>
    <property type="match status" value="1"/>
</dbReference>
<feature type="binding site" evidence="9 11">
    <location>
        <position position="105"/>
    </location>
    <ligand>
        <name>substrate</name>
    </ligand>
</feature>
<feature type="domain" description="Quinate/shikimate 5-dehydrogenase/glutamyl-tRNA reductase" evidence="16">
    <location>
        <begin position="168"/>
        <end position="302"/>
    </location>
</feature>
<dbReference type="AlphaFoldDB" id="A0A248LP60"/>
<dbReference type="FunFam" id="3.40.50.720:FF:000031">
    <property type="entry name" value="Glutamyl-tRNA reductase"/>
    <property type="match status" value="1"/>
</dbReference>
<evidence type="ECO:0000259" key="17">
    <source>
        <dbReference type="Pfam" id="PF05201"/>
    </source>
</evidence>
<evidence type="ECO:0000313" key="20">
    <source>
        <dbReference type="Proteomes" id="UP000197424"/>
    </source>
</evidence>
<comment type="domain">
    <text evidence="9">Possesses an unusual extended V-shaped dimeric structure with each monomer consisting of three distinct domains arranged along a curved 'spinal' alpha-helix. The N-terminal catalytic domain specifically recognizes the glutamate moiety of the substrate. The second domain is the NADPH-binding domain, and the third C-terminal domain is responsible for dimerization.</text>
</comment>
<comment type="subunit">
    <text evidence="9">Homodimer.</text>
</comment>
<evidence type="ECO:0000256" key="7">
    <source>
        <dbReference type="ARBA" id="ARBA00047464"/>
    </source>
</evidence>
<feature type="binding site" evidence="9 12">
    <location>
        <begin position="185"/>
        <end position="190"/>
    </location>
    <ligand>
        <name>NADP(+)</name>
        <dbReference type="ChEBI" id="CHEBI:58349"/>
    </ligand>
</feature>
<name>A0A248LP60_9NEIS</name>
<feature type="active site" description="Nucleophile" evidence="9 10">
    <location>
        <position position="50"/>
    </location>
</feature>
<dbReference type="EC" id="1.2.1.70" evidence="3 9"/>
<evidence type="ECO:0000256" key="1">
    <source>
        <dbReference type="ARBA" id="ARBA00005059"/>
    </source>
</evidence>
<protein>
    <recommendedName>
        <fullName evidence="8 9">Glutamyl-tRNA reductase</fullName>
        <shortName evidence="9">GluTR</shortName>
        <ecNumber evidence="3 9">1.2.1.70</ecNumber>
    </recommendedName>
</protein>
<dbReference type="CDD" id="cd05213">
    <property type="entry name" value="NAD_bind_Glutamyl_tRNA_reduct"/>
    <property type="match status" value="1"/>
</dbReference>
<evidence type="ECO:0000256" key="2">
    <source>
        <dbReference type="ARBA" id="ARBA00005916"/>
    </source>
</evidence>